<dbReference type="InterPro" id="IPR036691">
    <property type="entry name" value="Endo/exonu/phosph_ase_sf"/>
</dbReference>
<dbReference type="AlphaFoldDB" id="A0A3B3Y5N4"/>
<dbReference type="Ensembl" id="ENSPMET00000012179.1">
    <property type="protein sequence ID" value="ENSPMEP00000022656.1"/>
    <property type="gene ID" value="ENSPMEG00000003700.1"/>
</dbReference>
<dbReference type="SUPFAM" id="SSF56219">
    <property type="entry name" value="DNase I-like"/>
    <property type="match status" value="1"/>
</dbReference>
<accession>A0A3B3Y5N4</accession>
<dbReference type="STRING" id="48701.ENSPMEP00000001247"/>
<evidence type="ECO:0000313" key="2">
    <source>
        <dbReference type="Proteomes" id="UP000261480"/>
    </source>
</evidence>
<organism evidence="1 2">
    <name type="scientific">Poecilia mexicana</name>
    <dbReference type="NCBI Taxonomy" id="48701"/>
    <lineage>
        <taxon>Eukaryota</taxon>
        <taxon>Metazoa</taxon>
        <taxon>Chordata</taxon>
        <taxon>Craniata</taxon>
        <taxon>Vertebrata</taxon>
        <taxon>Euteleostomi</taxon>
        <taxon>Actinopterygii</taxon>
        <taxon>Neopterygii</taxon>
        <taxon>Teleostei</taxon>
        <taxon>Neoteleostei</taxon>
        <taxon>Acanthomorphata</taxon>
        <taxon>Ovalentaria</taxon>
        <taxon>Atherinomorphae</taxon>
        <taxon>Cyprinodontiformes</taxon>
        <taxon>Poeciliidae</taxon>
        <taxon>Poeciliinae</taxon>
        <taxon>Poecilia</taxon>
    </lineage>
</organism>
<proteinExistence type="predicted"/>
<dbReference type="Gene3D" id="3.60.10.10">
    <property type="entry name" value="Endonuclease/exonuclease/phosphatase"/>
    <property type="match status" value="1"/>
</dbReference>
<protein>
    <recommendedName>
        <fullName evidence="3">Endonuclease/exonuclease/phosphatase domain-containing protein</fullName>
    </recommendedName>
</protein>
<sequence length="105" mass="11970">MASKNIVNNIRFTSWNVEGPNEAAKKRNVMFHIQGLRGDVAFLQETHLRSDGTLRIKRGKFSHLFHSKFSAGARGAAILIQSHVPFEPEKQGRFCCFSSWLLEMH</sequence>
<reference evidence="1" key="1">
    <citation type="submission" date="2025-05" db="UniProtKB">
        <authorList>
            <consortium name="Ensembl"/>
        </authorList>
    </citation>
    <scope>IDENTIFICATION</scope>
</reference>
<dbReference type="Ensembl" id="ENSPMET00000014521.1">
    <property type="protein sequence ID" value="ENSPMEP00000001247.1"/>
    <property type="gene ID" value="ENSPMEG00000002125.1"/>
</dbReference>
<evidence type="ECO:0008006" key="3">
    <source>
        <dbReference type="Google" id="ProtNLM"/>
    </source>
</evidence>
<dbReference type="Proteomes" id="UP000261480">
    <property type="component" value="Unplaced"/>
</dbReference>
<name>A0A3B3Y5N4_9TELE</name>
<evidence type="ECO:0000313" key="1">
    <source>
        <dbReference type="Ensembl" id="ENSPMEP00000022656.1"/>
    </source>
</evidence>
<keyword evidence="2" id="KW-1185">Reference proteome</keyword>